<dbReference type="RefSeq" id="WP_114126138.1">
    <property type="nucleotide sequence ID" value="NZ_QOUI01000004.1"/>
</dbReference>
<dbReference type="PROSITE" id="PS51318">
    <property type="entry name" value="TAT"/>
    <property type="match status" value="1"/>
</dbReference>
<sequence>MSPTPRRQLLTLLACLTALTLLPLSTGPAAAGEPDDFTALAEEVTRFTTTDADGRPVFDAEAAAAAGASPEVLEAGRLVPAAGRIGAATTAGELRTADGIPVWGNWCGPGHGSGEPVDTLDTLCMHHDLCYRERGYFDCACDARLKAEIARHADRMATGERLMAAAITAAFSVIPCVP</sequence>
<protein>
    <recommendedName>
        <fullName evidence="4">Phospholipase</fullName>
    </recommendedName>
</protein>
<keyword evidence="3" id="KW-1185">Reference proteome</keyword>
<dbReference type="GO" id="GO:0006644">
    <property type="term" value="P:phospholipid metabolic process"/>
    <property type="evidence" value="ECO:0007669"/>
    <property type="project" value="InterPro"/>
</dbReference>
<dbReference type="InterPro" id="IPR006311">
    <property type="entry name" value="TAT_signal"/>
</dbReference>
<accession>A0A367YY60</accession>
<dbReference type="InterPro" id="IPR036444">
    <property type="entry name" value="PLipase_A2_dom_sf"/>
</dbReference>
<dbReference type="GO" id="GO:0004623">
    <property type="term" value="F:phospholipase A2 activity"/>
    <property type="evidence" value="ECO:0007669"/>
    <property type="project" value="InterPro"/>
</dbReference>
<name>A0A367YY60_9ACTN</name>
<dbReference type="Proteomes" id="UP000252770">
    <property type="component" value="Unassembled WGS sequence"/>
</dbReference>
<dbReference type="EMBL" id="QOUI01000004">
    <property type="protein sequence ID" value="RCK69952.1"/>
    <property type="molecule type" value="Genomic_DNA"/>
</dbReference>
<gene>
    <name evidence="2" type="ORF">DT076_08035</name>
</gene>
<reference evidence="2 3" key="1">
    <citation type="submission" date="2018-07" db="EMBL/GenBank/DDBJ databases">
        <title>Desertimonas flava gen. nov. sp. nov.</title>
        <authorList>
            <person name="Liu S."/>
        </authorList>
    </citation>
    <scope>NUCLEOTIDE SEQUENCE [LARGE SCALE GENOMIC DNA]</scope>
    <source>
        <strain evidence="2 3">16Sb5-5</strain>
    </source>
</reference>
<dbReference type="GO" id="GO:0050482">
    <property type="term" value="P:arachidonate secretion"/>
    <property type="evidence" value="ECO:0007669"/>
    <property type="project" value="InterPro"/>
</dbReference>
<evidence type="ECO:0008006" key="4">
    <source>
        <dbReference type="Google" id="ProtNLM"/>
    </source>
</evidence>
<dbReference type="AlphaFoldDB" id="A0A367YY60"/>
<dbReference type="SUPFAM" id="SSF48619">
    <property type="entry name" value="Phospholipase A2, PLA2"/>
    <property type="match status" value="1"/>
</dbReference>
<dbReference type="Gene3D" id="1.20.90.10">
    <property type="entry name" value="Phospholipase A2 domain"/>
    <property type="match status" value="1"/>
</dbReference>
<comment type="caution">
    <text evidence="2">The sequence shown here is derived from an EMBL/GenBank/DDBJ whole genome shotgun (WGS) entry which is preliminary data.</text>
</comment>
<proteinExistence type="predicted"/>
<feature type="chain" id="PRO_5016737314" description="Phospholipase" evidence="1">
    <location>
        <begin position="32"/>
        <end position="178"/>
    </location>
</feature>
<evidence type="ECO:0000313" key="3">
    <source>
        <dbReference type="Proteomes" id="UP000252770"/>
    </source>
</evidence>
<keyword evidence="1" id="KW-0732">Signal</keyword>
<evidence type="ECO:0000256" key="1">
    <source>
        <dbReference type="SAM" id="SignalP"/>
    </source>
</evidence>
<organism evidence="2 3">
    <name type="scientific">Desertihabitans brevis</name>
    <dbReference type="NCBI Taxonomy" id="2268447"/>
    <lineage>
        <taxon>Bacteria</taxon>
        <taxon>Bacillati</taxon>
        <taxon>Actinomycetota</taxon>
        <taxon>Actinomycetes</taxon>
        <taxon>Propionibacteriales</taxon>
        <taxon>Propionibacteriaceae</taxon>
        <taxon>Desertihabitans</taxon>
    </lineage>
</organism>
<feature type="signal peptide" evidence="1">
    <location>
        <begin position="1"/>
        <end position="31"/>
    </location>
</feature>
<evidence type="ECO:0000313" key="2">
    <source>
        <dbReference type="EMBL" id="RCK69952.1"/>
    </source>
</evidence>